<dbReference type="RefSeq" id="WP_004056153.1">
    <property type="nucleotide sequence ID" value="NC_017943.1"/>
</dbReference>
<name>I3R9X8_HALMT</name>
<dbReference type="Proteomes" id="UP000027075">
    <property type="component" value="Plasmid HMPLAS2"/>
</dbReference>
<evidence type="ECO:0000313" key="6">
    <source>
        <dbReference type="Proteomes" id="UP000006469"/>
    </source>
</evidence>
<evidence type="ECO:0000259" key="1">
    <source>
        <dbReference type="Pfam" id="PF12697"/>
    </source>
</evidence>
<evidence type="ECO:0000313" key="7">
    <source>
        <dbReference type="Proteomes" id="UP000011603"/>
    </source>
</evidence>
<reference evidence="2 6" key="2">
    <citation type="journal article" date="2012" name="J. Bacteriol.">
        <title>Complete genome sequence of the metabolically versatile halophilic archaeon Haloferax mediterranei, a poly(3-hydroxybutyrate-co-3-hydroxyvalerate) producer.</title>
        <authorList>
            <person name="Han J."/>
            <person name="Zhang F."/>
            <person name="Hou J."/>
            <person name="Liu X."/>
            <person name="Li M."/>
            <person name="Liu H."/>
            <person name="Cai L."/>
            <person name="Zhang B."/>
            <person name="Chen Y."/>
            <person name="Zhou J."/>
            <person name="Hu S."/>
            <person name="Xiang H."/>
        </authorList>
    </citation>
    <scope>NUCLEOTIDE SEQUENCE [LARGE SCALE GENOMIC DNA]</scope>
    <source>
        <strain evidence="6">ATCC 33500 / DSM 1411 / JCM 8866 / NBRC 14739 / NCIMB 2177 / R-4</strain>
        <strain evidence="2">CGMCC 1.2087</strain>
        <plasmid evidence="6">pHM300</plasmid>
    </source>
</reference>
<keyword evidence="7" id="KW-1185">Reference proteome</keyword>
<evidence type="ECO:0000313" key="9">
    <source>
        <dbReference type="Proteomes" id="UP000299011"/>
    </source>
</evidence>
<dbReference type="InterPro" id="IPR029058">
    <property type="entry name" value="AB_hydrolase_fold"/>
</dbReference>
<dbReference type="Gene3D" id="3.40.50.1820">
    <property type="entry name" value="alpha/beta hydrolase"/>
    <property type="match status" value="1"/>
</dbReference>
<dbReference type="SUPFAM" id="SSF53474">
    <property type="entry name" value="alpha/beta-Hydrolases"/>
    <property type="match status" value="1"/>
</dbReference>
<geneLocation type="plasmid" evidence="2 6">
    <name>pHM300</name>
</geneLocation>
<dbReference type="GO" id="GO:0050529">
    <property type="term" value="F:polyneuridine-aldehyde esterase activity"/>
    <property type="evidence" value="ECO:0007669"/>
    <property type="project" value="UniProtKB-EC"/>
</dbReference>
<gene>
    <name evidence="2" type="ordered locus">HFX_5204</name>
    <name evidence="3" type="ORF">BM92_18005</name>
    <name evidence="4" type="ORF">C439_00215</name>
    <name evidence="5" type="ORF">E6P09_17920</name>
</gene>
<feature type="domain" description="AB hydrolase-1" evidence="1">
    <location>
        <begin position="4"/>
        <end position="230"/>
    </location>
</feature>
<dbReference type="GeneID" id="40158335"/>
<reference evidence="3 8" key="4">
    <citation type="submission" date="2014-04" db="EMBL/GenBank/DDBJ databases">
        <title>Transcriptional profiles of Haloferax mediterranei on the basis of nitrogen availability.</title>
        <authorList>
            <person name="Bautista V."/>
        </authorList>
    </citation>
    <scope>NUCLEOTIDE SEQUENCE [LARGE SCALE GENOMIC DNA]</scope>
    <source>
        <strain evidence="3">ATCC 33500</strain>
        <strain evidence="8">ATCC 33500 / DSM 1411 / JCM 8866 / NBRC 14739 / NCIMB 2177 / R-4</strain>
        <plasmid evidence="3">HMPLAS2</plasmid>
        <plasmid evidence="8">Plasmid HMPLAS2</plasmid>
    </source>
</reference>
<dbReference type="InterPro" id="IPR000073">
    <property type="entry name" value="AB_hydrolase_1"/>
</dbReference>
<reference evidence="4 7" key="3">
    <citation type="journal article" date="2014" name="PLoS Genet.">
        <title>Phylogenetically driven sequencing of extremely halophilic archaea reveals strategies for static and dynamic osmo-response.</title>
        <authorList>
            <person name="Becker E.A."/>
            <person name="Seitzer P.M."/>
            <person name="Tritt A."/>
            <person name="Larsen D."/>
            <person name="Krusor M."/>
            <person name="Yao A.I."/>
            <person name="Wu D."/>
            <person name="Madern D."/>
            <person name="Eisen J.A."/>
            <person name="Darling A.E."/>
            <person name="Facciotti M.T."/>
        </authorList>
    </citation>
    <scope>NUCLEOTIDE SEQUENCE [LARGE SCALE GENOMIC DNA]</scope>
    <source>
        <strain evidence="4">ATCC 33500</strain>
        <strain evidence="7">ATCC 33500 / DSM 1411 / JCM 8866 / NBRC 14739 / NCIMB 2177 / R-4</strain>
    </source>
</reference>
<dbReference type="AlphaFoldDB" id="I3R9X8"/>
<sequence>MVTFVLVPGAWLGGWCWKHLTPLLTDEGHEVYTPTLTGLGERTHLARPGIDLQTHIRDIVNVLEYEDLEDVVLVGHSYAGLVVLGVAEEVPERLAHVVYLDALVPMDDEPVAAADFYPPEELAAMEAAAADNDGGWPMPDDHPGWVGISDEDAQWMREKAVPHPLHTFEQAVAAENPDTATVPHTYILCLRNGIDDGVLEAIRQLCDQRAWDRYELETGHWPMVSVPDELSTQLLELL</sequence>
<dbReference type="EC" id="3.1.1.78" evidence="2"/>
<dbReference type="Proteomes" id="UP000011603">
    <property type="component" value="Unassembled WGS sequence"/>
</dbReference>
<geneLocation type="plasmid" evidence="5 9">
    <name>pHME322</name>
</geneLocation>
<evidence type="ECO:0000313" key="4">
    <source>
        <dbReference type="EMBL" id="EMA05176.1"/>
    </source>
</evidence>
<dbReference type="PATRIC" id="fig|523841.21.peg.41"/>
<evidence type="ECO:0000313" key="8">
    <source>
        <dbReference type="Proteomes" id="UP000027075"/>
    </source>
</evidence>
<reference evidence="2" key="1">
    <citation type="journal article" date="2012" name="Appl. Environ. Microbiol.">
        <title>Identification of the haloarchaeal phasin (PhaP) that functions in polyhydroxyalkanoate accumulation and granule formation in Haloferax mediterranei.</title>
        <authorList>
            <person name="Cai S."/>
            <person name="Cai L."/>
            <person name="Liu H."/>
            <person name="Liu X."/>
            <person name="Han J."/>
            <person name="Zhou J."/>
            <person name="Xiang H."/>
        </authorList>
    </citation>
    <scope>NUCLEOTIDE SEQUENCE</scope>
    <source>
        <strain evidence="2">CGMCC 1.2087</strain>
    </source>
</reference>
<protein>
    <submittedName>
        <fullName evidence="5">Alpha/beta hydrolase</fullName>
    </submittedName>
    <submittedName>
        <fullName evidence="2 4">Esterase</fullName>
        <ecNumber evidence="2">3.1.1.78</ecNumber>
    </submittedName>
</protein>
<dbReference type="HOGENOM" id="CLU_046066_3_2_2"/>
<dbReference type="EMBL" id="AOLO01000001">
    <property type="protein sequence ID" value="EMA05176.1"/>
    <property type="molecule type" value="Genomic_DNA"/>
</dbReference>
<keyword evidence="2" id="KW-0614">Plasmid</keyword>
<geneLocation type="plasmid" evidence="3 8">
    <name>HMPLAS2</name>
</geneLocation>
<dbReference type="InterPro" id="IPR052897">
    <property type="entry name" value="Sec-Metab_Biosynth_Hydrolase"/>
</dbReference>
<dbReference type="EMBL" id="CP007553">
    <property type="protein sequence ID" value="AHZ24101.1"/>
    <property type="molecule type" value="Genomic_DNA"/>
</dbReference>
<dbReference type="PANTHER" id="PTHR37017">
    <property type="entry name" value="AB HYDROLASE-1 DOMAIN-CONTAINING PROTEIN-RELATED"/>
    <property type="match status" value="1"/>
</dbReference>
<dbReference type="PANTHER" id="PTHR37017:SF11">
    <property type="entry name" value="ESTERASE_LIPASE_THIOESTERASE DOMAIN-CONTAINING PROTEIN"/>
    <property type="match status" value="1"/>
</dbReference>
<proteinExistence type="predicted"/>
<reference evidence="5 9" key="6">
    <citation type="submission" date="2019-04" db="EMBL/GenBank/DDBJ databases">
        <title>Methylomes of two halophilic Archaea, Haloarcula marismortui and Haloferax mediterranei.</title>
        <authorList>
            <person name="DasSarma S."/>
            <person name="DasSarma P."/>
            <person name="DasSarma S."/>
            <person name="Fomenkov A."/>
            <person name="Vincze T."/>
            <person name="Anton B.P."/>
            <person name="Roberts R.J."/>
        </authorList>
    </citation>
    <scope>NUCLEOTIDE SEQUENCE [LARGE SCALE GENOMIC DNA]</scope>
    <source>
        <strain evidence="5">ATCC 33500</strain>
        <strain evidence="9">ATCC 33500 / DSM 1411 / JCM 8866 / NBRC 14739 / NCIMB 2177 / R-4</strain>
        <plasmid evidence="5 9">pHME322</plasmid>
    </source>
</reference>
<dbReference type="OrthoDB" id="8468at2157"/>
<accession>I3R9X8</accession>
<dbReference type="KEGG" id="hme:HFX_5204"/>
<keyword evidence="2" id="KW-0378">Hydrolase</keyword>
<dbReference type="EMBL" id="CP001870">
    <property type="protein sequence ID" value="AFK21038.1"/>
    <property type="molecule type" value="Genomic_DNA"/>
</dbReference>
<evidence type="ECO:0000313" key="5">
    <source>
        <dbReference type="EMBL" id="QCQ77199.1"/>
    </source>
</evidence>
<evidence type="ECO:0000313" key="3">
    <source>
        <dbReference type="EMBL" id="AHZ24101.1"/>
    </source>
</evidence>
<reference evidence="2" key="5">
    <citation type="submission" date="2014-05" db="EMBL/GenBank/DDBJ databases">
        <authorList>
            <person name="Wang L."/>
            <person name="Yang H."/>
            <person name="Xiang H."/>
        </authorList>
    </citation>
    <scope>NUCLEOTIDE SEQUENCE</scope>
    <source>
        <strain evidence="2">CGMCC 1.2087</strain>
        <plasmid evidence="2">pHM300</plasmid>
    </source>
</reference>
<organism evidence="2 6">
    <name type="scientific">Haloferax mediterranei (strain ATCC 33500 / DSM 1411 / JCM 8866 / NBRC 14739 / NCIMB 2177 / R-4)</name>
    <name type="common">Halobacterium mediterranei</name>
    <dbReference type="NCBI Taxonomy" id="523841"/>
    <lineage>
        <taxon>Archaea</taxon>
        <taxon>Methanobacteriati</taxon>
        <taxon>Methanobacteriota</taxon>
        <taxon>Stenosarchaea group</taxon>
        <taxon>Halobacteria</taxon>
        <taxon>Halobacteriales</taxon>
        <taxon>Haloferacaceae</taxon>
        <taxon>Haloferax</taxon>
    </lineage>
</organism>
<dbReference type="Proteomes" id="UP000299011">
    <property type="component" value="Plasmid pHME322"/>
</dbReference>
<dbReference type="EMBL" id="CP039141">
    <property type="protein sequence ID" value="QCQ77199.1"/>
    <property type="molecule type" value="Genomic_DNA"/>
</dbReference>
<dbReference type="Proteomes" id="UP000006469">
    <property type="component" value="Plasmid pHM300"/>
</dbReference>
<evidence type="ECO:0000313" key="2">
    <source>
        <dbReference type="EMBL" id="AFK21038.1"/>
    </source>
</evidence>
<dbReference type="Pfam" id="PF12697">
    <property type="entry name" value="Abhydrolase_6"/>
    <property type="match status" value="1"/>
</dbReference>